<feature type="compositionally biased region" description="Basic and acidic residues" evidence="1">
    <location>
        <begin position="1"/>
        <end position="13"/>
    </location>
</feature>
<name>A0ABN6TZ01_9NOCA</name>
<feature type="region of interest" description="Disordered" evidence="1">
    <location>
        <begin position="27"/>
        <end position="57"/>
    </location>
</feature>
<accession>A0ABN6TZ01</accession>
<protein>
    <submittedName>
        <fullName evidence="2">Uncharacterized protein</fullName>
    </submittedName>
</protein>
<feature type="region of interest" description="Disordered" evidence="1">
    <location>
        <begin position="1"/>
        <end position="20"/>
    </location>
</feature>
<sequence length="57" mass="6582">MEADDRIPRDRAPENVVDDSVLAEIEQERNQGMRDHRDVNGTDVVVPETRHPDSRSR</sequence>
<gene>
    <name evidence="2" type="ORF">IFM12276_12050</name>
</gene>
<feature type="compositionally biased region" description="Basic and acidic residues" evidence="1">
    <location>
        <begin position="48"/>
        <end position="57"/>
    </location>
</feature>
<dbReference type="EMBL" id="AP026978">
    <property type="protein sequence ID" value="BDT98176.1"/>
    <property type="molecule type" value="Genomic_DNA"/>
</dbReference>
<proteinExistence type="predicted"/>
<evidence type="ECO:0000313" key="3">
    <source>
        <dbReference type="Proteomes" id="UP001317870"/>
    </source>
</evidence>
<feature type="compositionally biased region" description="Basic and acidic residues" evidence="1">
    <location>
        <begin position="27"/>
        <end position="40"/>
    </location>
</feature>
<dbReference type="Proteomes" id="UP001317870">
    <property type="component" value="Chromosome"/>
</dbReference>
<keyword evidence="3" id="KW-1185">Reference proteome</keyword>
<evidence type="ECO:0000313" key="2">
    <source>
        <dbReference type="EMBL" id="BDT98176.1"/>
    </source>
</evidence>
<evidence type="ECO:0000256" key="1">
    <source>
        <dbReference type="SAM" id="MobiDB-lite"/>
    </source>
</evidence>
<organism evidence="2 3">
    <name type="scientific">Nocardia sputorum</name>
    <dbReference type="NCBI Taxonomy" id="2984338"/>
    <lineage>
        <taxon>Bacteria</taxon>
        <taxon>Bacillati</taxon>
        <taxon>Actinomycetota</taxon>
        <taxon>Actinomycetes</taxon>
        <taxon>Mycobacteriales</taxon>
        <taxon>Nocardiaceae</taxon>
        <taxon>Nocardia</taxon>
    </lineage>
</organism>
<reference evidence="2 3" key="1">
    <citation type="submission" date="2022-11" db="EMBL/GenBank/DDBJ databases">
        <title>Genome Sequencing of Nocardia sp. ON39_IFM12276 and assembly.</title>
        <authorList>
            <person name="Shimojima M."/>
            <person name="Toyokawa M."/>
            <person name="Uesaka K."/>
        </authorList>
    </citation>
    <scope>NUCLEOTIDE SEQUENCE [LARGE SCALE GENOMIC DNA]</scope>
    <source>
        <strain evidence="2 3">IFM 12276</strain>
    </source>
</reference>